<evidence type="ECO:0000313" key="3">
    <source>
        <dbReference type="Proteomes" id="UP001265746"/>
    </source>
</evidence>
<name>A0AAD9S646_PHOAM</name>
<organism evidence="2 3">
    <name type="scientific">Phomopsis amygdali</name>
    <name type="common">Fusicoccum amygdali</name>
    <dbReference type="NCBI Taxonomy" id="1214568"/>
    <lineage>
        <taxon>Eukaryota</taxon>
        <taxon>Fungi</taxon>
        <taxon>Dikarya</taxon>
        <taxon>Ascomycota</taxon>
        <taxon>Pezizomycotina</taxon>
        <taxon>Sordariomycetes</taxon>
        <taxon>Sordariomycetidae</taxon>
        <taxon>Diaporthales</taxon>
        <taxon>Diaporthaceae</taxon>
        <taxon>Diaporthe</taxon>
    </lineage>
</organism>
<feature type="compositionally biased region" description="Polar residues" evidence="1">
    <location>
        <begin position="95"/>
        <end position="108"/>
    </location>
</feature>
<dbReference type="EMBL" id="JAUJFL010000006">
    <property type="protein sequence ID" value="KAK2600480.1"/>
    <property type="molecule type" value="Genomic_DNA"/>
</dbReference>
<feature type="compositionally biased region" description="Basic and acidic residues" evidence="1">
    <location>
        <begin position="109"/>
        <end position="119"/>
    </location>
</feature>
<feature type="region of interest" description="Disordered" evidence="1">
    <location>
        <begin position="95"/>
        <end position="152"/>
    </location>
</feature>
<accession>A0AAD9S646</accession>
<evidence type="ECO:0000256" key="1">
    <source>
        <dbReference type="SAM" id="MobiDB-lite"/>
    </source>
</evidence>
<keyword evidence="3" id="KW-1185">Reference proteome</keyword>
<reference evidence="2" key="1">
    <citation type="submission" date="2023-06" db="EMBL/GenBank/DDBJ databases">
        <authorList>
            <person name="Noh H."/>
        </authorList>
    </citation>
    <scope>NUCLEOTIDE SEQUENCE</scope>
    <source>
        <strain evidence="2">DUCC20226</strain>
    </source>
</reference>
<gene>
    <name evidence="2" type="ORF">N8I77_010008</name>
</gene>
<comment type="caution">
    <text evidence="2">The sequence shown here is derived from an EMBL/GenBank/DDBJ whole genome shotgun (WGS) entry which is preliminary data.</text>
</comment>
<protein>
    <submittedName>
        <fullName evidence="2">Uncharacterized protein</fullName>
    </submittedName>
</protein>
<dbReference type="AlphaFoldDB" id="A0AAD9S646"/>
<evidence type="ECO:0000313" key="2">
    <source>
        <dbReference type="EMBL" id="KAK2600480.1"/>
    </source>
</evidence>
<dbReference type="Proteomes" id="UP001265746">
    <property type="component" value="Unassembled WGS sequence"/>
</dbReference>
<proteinExistence type="predicted"/>
<sequence>MPSSERNEAIFGLAEKEVKFLLMSLKCVEDHSNRRFMNCAKLARLTGYTAPQAYQLYMAHLMPKVMALPPINLIGDDNDQKDASTTKANVLRASTSAAKNDAKTCTGQDNKKEEKKAEEDYNGISDGMDGVAGDPEDEEELEALGSAYAWDI</sequence>